<name>A0A5C6DUA6_9BACT</name>
<dbReference type="Proteomes" id="UP000315471">
    <property type="component" value="Unassembled WGS sequence"/>
</dbReference>
<dbReference type="AlphaFoldDB" id="A0A5C6DUA6"/>
<evidence type="ECO:0000313" key="1">
    <source>
        <dbReference type="EMBL" id="TWU40282.1"/>
    </source>
</evidence>
<organism evidence="1 2">
    <name type="scientific">Novipirellula aureliae</name>
    <dbReference type="NCBI Taxonomy" id="2527966"/>
    <lineage>
        <taxon>Bacteria</taxon>
        <taxon>Pseudomonadati</taxon>
        <taxon>Planctomycetota</taxon>
        <taxon>Planctomycetia</taxon>
        <taxon>Pirellulales</taxon>
        <taxon>Pirellulaceae</taxon>
        <taxon>Novipirellula</taxon>
    </lineage>
</organism>
<dbReference type="EMBL" id="SJPY01000005">
    <property type="protein sequence ID" value="TWU40282.1"/>
    <property type="molecule type" value="Genomic_DNA"/>
</dbReference>
<comment type="caution">
    <text evidence="1">The sequence shown here is derived from an EMBL/GenBank/DDBJ whole genome shotgun (WGS) entry which is preliminary data.</text>
</comment>
<evidence type="ECO:0000313" key="2">
    <source>
        <dbReference type="Proteomes" id="UP000315471"/>
    </source>
</evidence>
<gene>
    <name evidence="1" type="ORF">Q31b_36290</name>
</gene>
<proteinExistence type="predicted"/>
<sequence>MVSVNLADAVIVGVPRHNQFCTAANMNADDFAMLCKTEKNAILSSYFDATSDTAVARMIAAMGLEPKQTADLRTTIDGVLTDAMYTLLVAIDGGASLGGVQQPYDLRDQTGEAISGDGELEAAAFEHFHEH</sequence>
<reference evidence="1 2" key="1">
    <citation type="submission" date="2019-02" db="EMBL/GenBank/DDBJ databases">
        <title>Deep-cultivation of Planctomycetes and their phenomic and genomic characterization uncovers novel biology.</title>
        <authorList>
            <person name="Wiegand S."/>
            <person name="Jogler M."/>
            <person name="Boedeker C."/>
            <person name="Pinto D."/>
            <person name="Vollmers J."/>
            <person name="Rivas-Marin E."/>
            <person name="Kohn T."/>
            <person name="Peeters S.H."/>
            <person name="Heuer A."/>
            <person name="Rast P."/>
            <person name="Oberbeckmann S."/>
            <person name="Bunk B."/>
            <person name="Jeske O."/>
            <person name="Meyerdierks A."/>
            <person name="Storesund J.E."/>
            <person name="Kallscheuer N."/>
            <person name="Luecker S."/>
            <person name="Lage O.M."/>
            <person name="Pohl T."/>
            <person name="Merkel B.J."/>
            <person name="Hornburger P."/>
            <person name="Mueller R.-W."/>
            <person name="Bruemmer F."/>
            <person name="Labrenz M."/>
            <person name="Spormann A.M."/>
            <person name="Op Den Camp H."/>
            <person name="Overmann J."/>
            <person name="Amann R."/>
            <person name="Jetten M.S.M."/>
            <person name="Mascher T."/>
            <person name="Medema M.H."/>
            <person name="Devos D.P."/>
            <person name="Kaster A.-K."/>
            <person name="Ovreas L."/>
            <person name="Rohde M."/>
            <person name="Galperin M.Y."/>
            <person name="Jogler C."/>
        </authorList>
    </citation>
    <scope>NUCLEOTIDE SEQUENCE [LARGE SCALE GENOMIC DNA]</scope>
    <source>
        <strain evidence="1 2">Q31b</strain>
    </source>
</reference>
<protein>
    <submittedName>
        <fullName evidence="1">Uncharacterized protein</fullName>
    </submittedName>
</protein>
<accession>A0A5C6DUA6</accession>
<keyword evidence="2" id="KW-1185">Reference proteome</keyword>